<dbReference type="Gene3D" id="3.40.50.2000">
    <property type="entry name" value="Glycogen Phosphorylase B"/>
    <property type="match status" value="2"/>
</dbReference>
<evidence type="ECO:0000259" key="3">
    <source>
        <dbReference type="Pfam" id="PF13439"/>
    </source>
</evidence>
<proteinExistence type="predicted"/>
<feature type="domain" description="Glycosyltransferase subfamily 4-like N-terminal" evidence="3">
    <location>
        <begin position="102"/>
        <end position="228"/>
    </location>
</feature>
<evidence type="ECO:0000313" key="5">
    <source>
        <dbReference type="Proteomes" id="UP000034539"/>
    </source>
</evidence>
<dbReference type="InterPro" id="IPR001296">
    <property type="entry name" value="Glyco_trans_1"/>
</dbReference>
<dbReference type="PANTHER" id="PTHR46401:SF2">
    <property type="entry name" value="GLYCOSYLTRANSFERASE WBBK-RELATED"/>
    <property type="match status" value="1"/>
</dbReference>
<gene>
    <name evidence="4" type="ORF">UT63_C0020G0015</name>
</gene>
<dbReference type="GO" id="GO:0016757">
    <property type="term" value="F:glycosyltransferase activity"/>
    <property type="evidence" value="ECO:0007669"/>
    <property type="project" value="InterPro"/>
</dbReference>
<dbReference type="InterPro" id="IPR028098">
    <property type="entry name" value="Glyco_trans_4-like_N"/>
</dbReference>
<dbReference type="AlphaFoldDB" id="A0A0G0SEV1"/>
<dbReference type="Pfam" id="PF13439">
    <property type="entry name" value="Glyco_transf_4"/>
    <property type="match status" value="1"/>
</dbReference>
<sequence>MNKVLIITTHFPPDRHVGAKRPAKFVKFLPEFGWQSVVLTMGEEHYHGIDDSLSENLSGCVSIFRPKKWHVFGAMTLGRKNSKSKLNHRTAWKGIPLVKRFFVRLMLFDFGWILSACVRGAKIVKNEEIDILFSTSPNPEAHLVGLCLKIVTGRPWIADFRDPWTALDIFYTPGYFKRGIDRLCEKIVVTTADHITAISRTLAKNLNKLRNCRNKNNVSVVYNGYDKDDFDEVDDTASSAHPFTITYLGTWGTGRSPESFLRAMGKLLIQCPNIKKQIRVNFVGEVKFDQQMHALIEQVILEENLNGVVNMIPFLPYKRGLNLLMHSDVSLLVVSLFHSRVGCLSSKLFEYMNAGKPILALAPFESEEAQIILAAGAGQVVAPEEVNAISNKIKEMYMNFQNGCLSNGADAYVTEKFERKKQTSKLAAIFNDLLVNANSGEKRRRTLPLC</sequence>
<dbReference type="GO" id="GO:0009103">
    <property type="term" value="P:lipopolysaccharide biosynthetic process"/>
    <property type="evidence" value="ECO:0007669"/>
    <property type="project" value="TreeGrafter"/>
</dbReference>
<feature type="domain" description="Glycosyl transferase family 1" evidence="2">
    <location>
        <begin position="241"/>
        <end position="397"/>
    </location>
</feature>
<evidence type="ECO:0000313" key="4">
    <source>
        <dbReference type="EMBL" id="KKR33245.1"/>
    </source>
</evidence>
<dbReference type="SUPFAM" id="SSF53756">
    <property type="entry name" value="UDP-Glycosyltransferase/glycogen phosphorylase"/>
    <property type="match status" value="1"/>
</dbReference>
<evidence type="ECO:0000256" key="1">
    <source>
        <dbReference type="ARBA" id="ARBA00022679"/>
    </source>
</evidence>
<dbReference type="Proteomes" id="UP000034539">
    <property type="component" value="Unassembled WGS sequence"/>
</dbReference>
<comment type="caution">
    <text evidence="4">The sequence shown here is derived from an EMBL/GenBank/DDBJ whole genome shotgun (WGS) entry which is preliminary data.</text>
</comment>
<accession>A0A0G0SEV1</accession>
<evidence type="ECO:0000259" key="2">
    <source>
        <dbReference type="Pfam" id="PF00534"/>
    </source>
</evidence>
<keyword evidence="1 4" id="KW-0808">Transferase</keyword>
<dbReference type="EMBL" id="LBXN01000020">
    <property type="protein sequence ID" value="KKR33245.1"/>
    <property type="molecule type" value="Genomic_DNA"/>
</dbReference>
<dbReference type="Pfam" id="PF00534">
    <property type="entry name" value="Glycos_transf_1"/>
    <property type="match status" value="1"/>
</dbReference>
<name>A0A0G0SEV1_9BACT</name>
<dbReference type="PANTHER" id="PTHR46401">
    <property type="entry name" value="GLYCOSYLTRANSFERASE WBBK-RELATED"/>
    <property type="match status" value="1"/>
</dbReference>
<organism evidence="4 5">
    <name type="scientific">Candidatus Gottesmanbacteria bacterium GW2011_GWC2_39_8</name>
    <dbReference type="NCBI Taxonomy" id="1618450"/>
    <lineage>
        <taxon>Bacteria</taxon>
        <taxon>Candidatus Gottesmaniibacteriota</taxon>
    </lineage>
</organism>
<reference evidence="4 5" key="1">
    <citation type="journal article" date="2015" name="Nature">
        <title>rRNA introns, odd ribosomes, and small enigmatic genomes across a large radiation of phyla.</title>
        <authorList>
            <person name="Brown C.T."/>
            <person name="Hug L.A."/>
            <person name="Thomas B.C."/>
            <person name="Sharon I."/>
            <person name="Castelle C.J."/>
            <person name="Singh A."/>
            <person name="Wilkins M.J."/>
            <person name="Williams K.H."/>
            <person name="Banfield J.F."/>
        </authorList>
    </citation>
    <scope>NUCLEOTIDE SEQUENCE [LARGE SCALE GENOMIC DNA]</scope>
</reference>
<protein>
    <submittedName>
        <fullName evidence="4">Glycosyl transferase, group 1</fullName>
    </submittedName>
</protein>
<dbReference type="CDD" id="cd03794">
    <property type="entry name" value="GT4_WbuB-like"/>
    <property type="match status" value="1"/>
</dbReference>